<name>A0A1R3ICV5_COCAP</name>
<dbReference type="Gene3D" id="1.20.1260.60">
    <property type="entry name" value="Vacuolar protein sorting-associated protein Ist1"/>
    <property type="match status" value="1"/>
</dbReference>
<dbReference type="PANTHER" id="PTHR12161:SF58">
    <property type="entry name" value="REGULATOR OF VPS4 ACTIVITY IN THE MVB PATHWAY PROTEIN"/>
    <property type="match status" value="1"/>
</dbReference>
<dbReference type="FunFam" id="1.20.1260.60:FF:000002">
    <property type="entry name" value="Vacuolar protein sorting-associated protein IST1"/>
    <property type="match status" value="1"/>
</dbReference>
<dbReference type="Pfam" id="PF03398">
    <property type="entry name" value="Ist1"/>
    <property type="match status" value="1"/>
</dbReference>
<proteinExistence type="inferred from homology"/>
<dbReference type="InterPro" id="IPR042277">
    <property type="entry name" value="IST1-like"/>
</dbReference>
<dbReference type="STRING" id="210143.A0A1R3ICV5"/>
<evidence type="ECO:0008006" key="4">
    <source>
        <dbReference type="Google" id="ProtNLM"/>
    </source>
</evidence>
<reference evidence="2 3" key="1">
    <citation type="submission" date="2013-09" db="EMBL/GenBank/DDBJ databases">
        <title>Corchorus capsularis genome sequencing.</title>
        <authorList>
            <person name="Alam M."/>
            <person name="Haque M.S."/>
            <person name="Islam M.S."/>
            <person name="Emdad E.M."/>
            <person name="Islam M.M."/>
            <person name="Ahmed B."/>
            <person name="Halim A."/>
            <person name="Hossen Q.M.M."/>
            <person name="Hossain M.Z."/>
            <person name="Ahmed R."/>
            <person name="Khan M.M."/>
            <person name="Islam R."/>
            <person name="Rashid M.M."/>
            <person name="Khan S.A."/>
            <person name="Rahman M.S."/>
            <person name="Alam M."/>
        </authorList>
    </citation>
    <scope>NUCLEOTIDE SEQUENCE [LARGE SCALE GENOMIC DNA]</scope>
    <source>
        <strain evidence="3">cv. CVL-1</strain>
        <tissue evidence="2">Whole seedling</tissue>
    </source>
</reference>
<dbReference type="GO" id="GO:0015031">
    <property type="term" value="P:protein transport"/>
    <property type="evidence" value="ECO:0007669"/>
    <property type="project" value="InterPro"/>
</dbReference>
<dbReference type="AlphaFoldDB" id="A0A1R3ICV5"/>
<dbReference type="OrthoDB" id="29853at2759"/>
<evidence type="ECO:0000256" key="1">
    <source>
        <dbReference type="ARBA" id="ARBA00005536"/>
    </source>
</evidence>
<accession>A0A1R3ICV5</accession>
<evidence type="ECO:0000313" key="3">
    <source>
        <dbReference type="Proteomes" id="UP000188268"/>
    </source>
</evidence>
<organism evidence="2 3">
    <name type="scientific">Corchorus capsularis</name>
    <name type="common">Jute</name>
    <dbReference type="NCBI Taxonomy" id="210143"/>
    <lineage>
        <taxon>Eukaryota</taxon>
        <taxon>Viridiplantae</taxon>
        <taxon>Streptophyta</taxon>
        <taxon>Embryophyta</taxon>
        <taxon>Tracheophyta</taxon>
        <taxon>Spermatophyta</taxon>
        <taxon>Magnoliopsida</taxon>
        <taxon>eudicotyledons</taxon>
        <taxon>Gunneridae</taxon>
        <taxon>Pentapetalae</taxon>
        <taxon>rosids</taxon>
        <taxon>malvids</taxon>
        <taxon>Malvales</taxon>
        <taxon>Malvaceae</taxon>
        <taxon>Grewioideae</taxon>
        <taxon>Apeibeae</taxon>
        <taxon>Corchorus</taxon>
    </lineage>
</organism>
<dbReference type="InterPro" id="IPR005061">
    <property type="entry name" value="Ist1"/>
</dbReference>
<dbReference type="Gramene" id="OMO80341">
    <property type="protein sequence ID" value="OMO80341"/>
    <property type="gene ID" value="CCACVL1_13016"/>
</dbReference>
<comment type="similarity">
    <text evidence="1">Belongs to the IST1 family.</text>
</comment>
<dbReference type="EMBL" id="AWWV01010311">
    <property type="protein sequence ID" value="OMO80341.1"/>
    <property type="molecule type" value="Genomic_DNA"/>
</dbReference>
<comment type="caution">
    <text evidence="2">The sequence shown here is derived from an EMBL/GenBank/DDBJ whole genome shotgun (WGS) entry which is preliminary data.</text>
</comment>
<keyword evidence="3" id="KW-1185">Reference proteome</keyword>
<dbReference type="Proteomes" id="UP000188268">
    <property type="component" value="Unassembled WGS sequence"/>
</dbReference>
<dbReference type="PANTHER" id="PTHR12161">
    <property type="entry name" value="IST1 FAMILY MEMBER"/>
    <property type="match status" value="1"/>
</dbReference>
<gene>
    <name evidence="2" type="ORF">CCACVL1_13016</name>
</gene>
<dbReference type="OMA" id="YKDQCLL"/>
<evidence type="ECO:0000313" key="2">
    <source>
        <dbReference type="EMBL" id="OMO80341.1"/>
    </source>
</evidence>
<sequence length="409" mass="46918">MWVDAFQAVFACTAGEKWRKTAKCKGLIKQVQSRLTIQRNRRESIIRQSRADIAKLLQNGQLQRALERVVQLYKDQCLLCAYDQIEQFCGCIISNVSHITMQSSWHTLPIDACEAVSSLIFAASRCGELPELHLLRSLFKKRYGCQFELANVELRPGNIVNFQIKQNLCVNSVPDNMKQKLINEIAKDFDLPLVFQDPKLQGSEQKAEVLDLEIHDANSEVSSTRTSWDNSETQRKDIRYCKPLAAIPSQSHVHLNGYYCSSQIKKSATFVDKQQEVSSTRTSLDSSTPQIYETSIDYLDDLGLKKDGRYEHYAIRHSMMKSVTPEPRYNNSSMEDHVRRKNYKALADSRLSLDGSLDKWKAKEGNSSSSSHVHPNLPEYDDFVARLKDLKTELENRQQKNSFSFFKIF</sequence>
<protein>
    <recommendedName>
        <fullName evidence="4">IST1-like protein</fullName>
    </recommendedName>
</protein>